<reference evidence="1 2" key="1">
    <citation type="submission" date="2015-11" db="EMBL/GenBank/DDBJ databases">
        <authorList>
            <person name="Zhang Y."/>
            <person name="Guo Z."/>
        </authorList>
    </citation>
    <scope>NUCLEOTIDE SEQUENCE [LARGE SCALE GENOMIC DNA]</scope>
    <source>
        <strain evidence="1 2">KCTC 12086</strain>
    </source>
</reference>
<dbReference type="Proteomes" id="UP000061457">
    <property type="component" value="Chromosome I"/>
</dbReference>
<evidence type="ECO:0000313" key="2">
    <source>
        <dbReference type="Proteomes" id="UP000061457"/>
    </source>
</evidence>
<keyword evidence="1" id="KW-0540">Nuclease</keyword>
<dbReference type="KEGG" id="pphe:PP2015_1408"/>
<sequence>MYKINGLLHLQEKTWLYNARKLVLIRCIMLKSISLLAFGLTVSLNAQASAFVSADNSAETKVCVIASTEGFSAARKEASKHGLNVSRFSPSLLCNGEDIRKVAERAEREANTSSEKKVTLVAKNQTLETSLCMTAARKGIKEIGYKARSLRCNDVPVREFVKEFAKTAI</sequence>
<dbReference type="STRING" id="161398.PP2015_1408"/>
<keyword evidence="1" id="KW-0269">Exonuclease</keyword>
<gene>
    <name evidence="1" type="ORF">PP2015_1408</name>
</gene>
<keyword evidence="1" id="KW-0378">Hydrolase</keyword>
<dbReference type="EMBL" id="CP013187">
    <property type="protein sequence ID" value="ALO41914.1"/>
    <property type="molecule type" value="Genomic_DNA"/>
</dbReference>
<name>A0A0S2K0A9_9GAMM</name>
<dbReference type="AlphaFoldDB" id="A0A0S2K0A9"/>
<dbReference type="GO" id="GO:0004527">
    <property type="term" value="F:exonuclease activity"/>
    <property type="evidence" value="ECO:0007669"/>
    <property type="project" value="UniProtKB-KW"/>
</dbReference>
<dbReference type="PATRIC" id="fig|161398.10.peg.1434"/>
<accession>A0A0S2K0A9</accession>
<organism evidence="1 2">
    <name type="scientific">Pseudoalteromonas phenolica</name>
    <dbReference type="NCBI Taxonomy" id="161398"/>
    <lineage>
        <taxon>Bacteria</taxon>
        <taxon>Pseudomonadati</taxon>
        <taxon>Pseudomonadota</taxon>
        <taxon>Gammaproteobacteria</taxon>
        <taxon>Alteromonadales</taxon>
        <taxon>Pseudoalteromonadaceae</taxon>
        <taxon>Pseudoalteromonas</taxon>
    </lineage>
</organism>
<evidence type="ECO:0000313" key="1">
    <source>
        <dbReference type="EMBL" id="ALO41914.1"/>
    </source>
</evidence>
<protein>
    <submittedName>
        <fullName evidence="1">Exonuclease III</fullName>
    </submittedName>
</protein>
<keyword evidence="2" id="KW-1185">Reference proteome</keyword>
<proteinExistence type="predicted"/>